<dbReference type="Proteomes" id="UP000001396">
    <property type="component" value="Unassembled WGS sequence"/>
</dbReference>
<reference evidence="1 2" key="1">
    <citation type="journal article" date="2011" name="Genome Res.">
        <title>Phylogeny-wide analysis of social amoeba genomes highlights ancient origins for complex intercellular communication.</title>
        <authorList>
            <person name="Heidel A.J."/>
            <person name="Lawal H.M."/>
            <person name="Felder M."/>
            <person name="Schilde C."/>
            <person name="Helps N.R."/>
            <person name="Tunggal B."/>
            <person name="Rivero F."/>
            <person name="John U."/>
            <person name="Schleicher M."/>
            <person name="Eichinger L."/>
            <person name="Platzer M."/>
            <person name="Noegel A.A."/>
            <person name="Schaap P."/>
            <person name="Gloeckner G."/>
        </authorList>
    </citation>
    <scope>NUCLEOTIDE SEQUENCE [LARGE SCALE GENOMIC DNA]</scope>
    <source>
        <strain evidence="2">ATCC 26659 / Pp 5 / PN500</strain>
    </source>
</reference>
<sequence>MEIECFPLMLRQPIQDISKFIQQQKAHNP</sequence>
<dbReference type="GeneID" id="31361897"/>
<comment type="caution">
    <text evidence="1">The sequence shown here is derived from an EMBL/GenBank/DDBJ whole genome shotgun (WGS) entry which is preliminary data.</text>
</comment>
<dbReference type="EMBL" id="ADBJ01000028">
    <property type="protein sequence ID" value="EFA80827.1"/>
    <property type="molecule type" value="Genomic_DNA"/>
</dbReference>
<protein>
    <submittedName>
        <fullName evidence="1">Uncharacterized protein</fullName>
    </submittedName>
</protein>
<gene>
    <name evidence="1" type="ORF">PPL_06415</name>
</gene>
<name>D3BD35_HETP5</name>
<evidence type="ECO:0000313" key="2">
    <source>
        <dbReference type="Proteomes" id="UP000001396"/>
    </source>
</evidence>
<dbReference type="AlphaFoldDB" id="D3BD35"/>
<keyword evidence="2" id="KW-1185">Reference proteome</keyword>
<dbReference type="InParanoid" id="D3BD35"/>
<organism evidence="1 2">
    <name type="scientific">Heterostelium pallidum (strain ATCC 26659 / Pp 5 / PN500)</name>
    <name type="common">Cellular slime mold</name>
    <name type="synonym">Polysphondylium pallidum</name>
    <dbReference type="NCBI Taxonomy" id="670386"/>
    <lineage>
        <taxon>Eukaryota</taxon>
        <taxon>Amoebozoa</taxon>
        <taxon>Evosea</taxon>
        <taxon>Eumycetozoa</taxon>
        <taxon>Dictyostelia</taxon>
        <taxon>Acytosteliales</taxon>
        <taxon>Acytosteliaceae</taxon>
        <taxon>Heterostelium</taxon>
    </lineage>
</organism>
<evidence type="ECO:0000313" key="1">
    <source>
        <dbReference type="EMBL" id="EFA80827.1"/>
    </source>
</evidence>
<dbReference type="RefSeq" id="XP_020432946.1">
    <property type="nucleotide sequence ID" value="XM_020577272.1"/>
</dbReference>
<proteinExistence type="predicted"/>
<accession>D3BD35</accession>